<protein>
    <recommendedName>
        <fullName evidence="7">Glutamate--tRNA ligase</fullName>
        <ecNumber evidence="7">6.1.1.17</ecNumber>
    </recommendedName>
    <alternativeName>
        <fullName evidence="7">Glutamyl-tRNA synthetase</fullName>
        <shortName evidence="7">GluRS</shortName>
    </alternativeName>
</protein>
<organism evidence="10 11">
    <name type="scientific">Candidatus Wolfebacteria bacterium CG1_02_39_135</name>
    <dbReference type="NCBI Taxonomy" id="1805425"/>
    <lineage>
        <taxon>Bacteria</taxon>
        <taxon>Candidatus Wolfeibacteriota</taxon>
    </lineage>
</organism>
<dbReference type="GO" id="GO:0006424">
    <property type="term" value="P:glutamyl-tRNA aminoacylation"/>
    <property type="evidence" value="ECO:0007669"/>
    <property type="project" value="UniProtKB-UniRule"/>
</dbReference>
<dbReference type="Gene3D" id="1.10.10.350">
    <property type="match status" value="1"/>
</dbReference>
<dbReference type="STRING" id="1805425.AUJ30_02090"/>
<comment type="subcellular location">
    <subcellularLocation>
        <location evidence="7">Cytoplasm</location>
    </subcellularLocation>
</comment>
<dbReference type="SUPFAM" id="SSF52374">
    <property type="entry name" value="Nucleotidylyl transferase"/>
    <property type="match status" value="1"/>
</dbReference>
<dbReference type="InterPro" id="IPR045462">
    <property type="entry name" value="aa-tRNA-synth_I_cd-bd"/>
</dbReference>
<dbReference type="GO" id="GO:0004818">
    <property type="term" value="F:glutamate-tRNA ligase activity"/>
    <property type="evidence" value="ECO:0007669"/>
    <property type="project" value="UniProtKB-UniRule"/>
</dbReference>
<dbReference type="EMBL" id="MNWX01000039">
    <property type="protein sequence ID" value="OIO64660.1"/>
    <property type="molecule type" value="Genomic_DNA"/>
</dbReference>
<dbReference type="SUPFAM" id="SSF48163">
    <property type="entry name" value="An anticodon-binding domain of class I aminoacyl-tRNA synthetases"/>
    <property type="match status" value="1"/>
</dbReference>
<keyword evidence="3 7" id="KW-0547">Nucleotide-binding</keyword>
<comment type="subunit">
    <text evidence="7">Monomer.</text>
</comment>
<evidence type="ECO:0000313" key="11">
    <source>
        <dbReference type="Proteomes" id="UP000182693"/>
    </source>
</evidence>
<keyword evidence="4 7" id="KW-0067">ATP-binding</keyword>
<dbReference type="InterPro" id="IPR000924">
    <property type="entry name" value="Glu/Gln-tRNA-synth"/>
</dbReference>
<keyword evidence="6 7" id="KW-0030">Aminoacyl-tRNA synthetase</keyword>
<accession>A0A1J4XS96</accession>
<feature type="domain" description="Glutamyl/glutaminyl-tRNA synthetase class Ib catalytic" evidence="8">
    <location>
        <begin position="12"/>
        <end position="339"/>
    </location>
</feature>
<keyword evidence="2 7" id="KW-0436">Ligase</keyword>
<comment type="caution">
    <text evidence="7">Lacks conserved residue(s) required for the propagation of feature annotation.</text>
</comment>
<feature type="short sequence motif" description="'HIGH' region" evidence="7">
    <location>
        <begin position="18"/>
        <end position="28"/>
    </location>
</feature>
<feature type="domain" description="Aminoacyl-tRNA synthetase class I anticodon-binding" evidence="9">
    <location>
        <begin position="353"/>
        <end position="510"/>
    </location>
</feature>
<evidence type="ECO:0000313" key="10">
    <source>
        <dbReference type="EMBL" id="OIO64660.1"/>
    </source>
</evidence>
<dbReference type="InterPro" id="IPR033910">
    <property type="entry name" value="GluRS_core"/>
</dbReference>
<keyword evidence="5 7" id="KW-0648">Protein biosynthesis</keyword>
<dbReference type="InterPro" id="IPR004527">
    <property type="entry name" value="Glu-tRNA-ligase_bac/mito"/>
</dbReference>
<evidence type="ECO:0000256" key="3">
    <source>
        <dbReference type="ARBA" id="ARBA00022741"/>
    </source>
</evidence>
<evidence type="ECO:0000256" key="6">
    <source>
        <dbReference type="ARBA" id="ARBA00023146"/>
    </source>
</evidence>
<dbReference type="PANTHER" id="PTHR43311">
    <property type="entry name" value="GLUTAMATE--TRNA LIGASE"/>
    <property type="match status" value="1"/>
</dbReference>
<dbReference type="GO" id="GO:0008270">
    <property type="term" value="F:zinc ion binding"/>
    <property type="evidence" value="ECO:0007669"/>
    <property type="project" value="InterPro"/>
</dbReference>
<dbReference type="CDD" id="cd00808">
    <property type="entry name" value="GluRS_core"/>
    <property type="match status" value="1"/>
</dbReference>
<dbReference type="NCBIfam" id="TIGR00464">
    <property type="entry name" value="gltX_bact"/>
    <property type="match status" value="1"/>
</dbReference>
<dbReference type="Proteomes" id="UP000182693">
    <property type="component" value="Unassembled WGS sequence"/>
</dbReference>
<dbReference type="GO" id="GO:0000049">
    <property type="term" value="F:tRNA binding"/>
    <property type="evidence" value="ECO:0007669"/>
    <property type="project" value="InterPro"/>
</dbReference>
<evidence type="ECO:0000256" key="2">
    <source>
        <dbReference type="ARBA" id="ARBA00022598"/>
    </source>
</evidence>
<reference evidence="10 11" key="1">
    <citation type="journal article" date="2016" name="Environ. Microbiol.">
        <title>Genomic resolution of a cold subsurface aquifer community provides metabolic insights for novel microbes adapted to high CO concentrations.</title>
        <authorList>
            <person name="Probst A.J."/>
            <person name="Castelle C.J."/>
            <person name="Singh A."/>
            <person name="Brown C.T."/>
            <person name="Anantharaman K."/>
            <person name="Sharon I."/>
            <person name="Hug L.A."/>
            <person name="Burstein D."/>
            <person name="Emerson J.B."/>
            <person name="Thomas B.C."/>
            <person name="Banfield J.F."/>
        </authorList>
    </citation>
    <scope>NUCLEOTIDE SEQUENCE [LARGE SCALE GENOMIC DNA]</scope>
    <source>
        <strain evidence="10">CG1_02_39_135</strain>
    </source>
</reference>
<dbReference type="HAMAP" id="MF_00022">
    <property type="entry name" value="Glu_tRNA_synth_type1"/>
    <property type="match status" value="1"/>
</dbReference>
<evidence type="ECO:0000256" key="7">
    <source>
        <dbReference type="HAMAP-Rule" id="MF_00022"/>
    </source>
</evidence>
<dbReference type="Gene3D" id="3.40.50.620">
    <property type="entry name" value="HUPs"/>
    <property type="match status" value="1"/>
</dbReference>
<comment type="caution">
    <text evidence="10">The sequence shown here is derived from an EMBL/GenBank/DDBJ whole genome shotgun (WGS) entry which is preliminary data.</text>
</comment>
<dbReference type="FunFam" id="3.40.50.620:FF:000045">
    <property type="entry name" value="Glutamate--tRNA ligase, mitochondrial"/>
    <property type="match status" value="1"/>
</dbReference>
<keyword evidence="7" id="KW-0963">Cytoplasm</keyword>
<sequence length="516" mass="59617">MTDNPKKHIGPVRVRFAPSPTGFFHIGSARTVLFNWLFAKQNNGKFILRIEDTDIERSNPEHEKDILSGIKWLGLDWDEGPILERQETRDKRQDYIGEYGPYRQSERLDIYEKYLKKLLEEDKAYYCFCSKELLENDRQAMLAQGLAPKYSGRCRNLSKEEAESRLKKGEPAVIRFRVPETEIEFNDLIRGKVKFNTALIGDVVIARNLRSPLYNFSATVDDFEMKITHVIRGEEHLSNTPKQILIQKTLDFETPEYVHVSLILTPGRAKLSKRFLESSLNDYKNQGYLSEAIVNFLALLGWHAKDDREILSLDELVEEFDLKRVQKAGAIFNIEKLEWLNGQYVKKMTADVLAERIKDFIPAEWLAEEKRELLIKAVAAERERIKKLTDFKELADFFFELPDYEINLLAWPRPVSAASSEKGIGEPKTDKEKTLANLKLLIEEIDRVFKVDFNKEALEKLITPLTEVWGRGELLWPLRAALSGKEASPGPFEIMEVLGKEETLRRLEIAVKKLAP</sequence>
<comment type="similarity">
    <text evidence="1 7">Belongs to the class-I aminoacyl-tRNA synthetase family. Glutamate--tRNA ligase type 1 subfamily.</text>
</comment>
<dbReference type="PRINTS" id="PR00987">
    <property type="entry name" value="TRNASYNTHGLU"/>
</dbReference>
<feature type="short sequence motif" description="'KMSKS' region" evidence="7">
    <location>
        <begin position="270"/>
        <end position="274"/>
    </location>
</feature>
<dbReference type="Pfam" id="PF19269">
    <property type="entry name" value="Anticodon_2"/>
    <property type="match status" value="1"/>
</dbReference>
<dbReference type="InterPro" id="IPR020751">
    <property type="entry name" value="aa-tRNA-synth_I_codon-bd_sub2"/>
</dbReference>
<comment type="catalytic activity">
    <reaction evidence="7">
        <text>tRNA(Glu) + L-glutamate + ATP = L-glutamyl-tRNA(Glu) + AMP + diphosphate</text>
        <dbReference type="Rhea" id="RHEA:23540"/>
        <dbReference type="Rhea" id="RHEA-COMP:9663"/>
        <dbReference type="Rhea" id="RHEA-COMP:9680"/>
        <dbReference type="ChEBI" id="CHEBI:29985"/>
        <dbReference type="ChEBI" id="CHEBI:30616"/>
        <dbReference type="ChEBI" id="CHEBI:33019"/>
        <dbReference type="ChEBI" id="CHEBI:78442"/>
        <dbReference type="ChEBI" id="CHEBI:78520"/>
        <dbReference type="ChEBI" id="CHEBI:456215"/>
        <dbReference type="EC" id="6.1.1.17"/>
    </reaction>
</comment>
<evidence type="ECO:0000259" key="8">
    <source>
        <dbReference type="Pfam" id="PF00749"/>
    </source>
</evidence>
<name>A0A1J4XS96_9BACT</name>
<evidence type="ECO:0000256" key="4">
    <source>
        <dbReference type="ARBA" id="ARBA00022840"/>
    </source>
</evidence>
<evidence type="ECO:0000259" key="9">
    <source>
        <dbReference type="Pfam" id="PF19269"/>
    </source>
</evidence>
<evidence type="ECO:0000256" key="1">
    <source>
        <dbReference type="ARBA" id="ARBA00007894"/>
    </source>
</evidence>
<dbReference type="InterPro" id="IPR020058">
    <property type="entry name" value="Glu/Gln-tRNA-synth_Ib_cat-dom"/>
</dbReference>
<dbReference type="InterPro" id="IPR008925">
    <property type="entry name" value="aa_tRNA-synth_I_cd-bd_sf"/>
</dbReference>
<dbReference type="AlphaFoldDB" id="A0A1J4XS96"/>
<dbReference type="GO" id="GO:0005829">
    <property type="term" value="C:cytosol"/>
    <property type="evidence" value="ECO:0007669"/>
    <property type="project" value="TreeGrafter"/>
</dbReference>
<proteinExistence type="inferred from homology"/>
<dbReference type="EC" id="6.1.1.17" evidence="7"/>
<evidence type="ECO:0000256" key="5">
    <source>
        <dbReference type="ARBA" id="ARBA00022917"/>
    </source>
</evidence>
<dbReference type="PANTHER" id="PTHR43311:SF2">
    <property type="entry name" value="GLUTAMATE--TRNA LIGASE, MITOCHONDRIAL-RELATED"/>
    <property type="match status" value="1"/>
</dbReference>
<comment type="function">
    <text evidence="7">Catalyzes the attachment of glutamate to tRNA(Glu) in a two-step reaction: glutamate is first activated by ATP to form Glu-AMP and then transferred to the acceptor end of tRNA(Glu).</text>
</comment>
<gene>
    <name evidence="7" type="primary">gltX</name>
    <name evidence="10" type="ORF">AUJ30_02090</name>
</gene>
<dbReference type="GO" id="GO:0005524">
    <property type="term" value="F:ATP binding"/>
    <property type="evidence" value="ECO:0007669"/>
    <property type="project" value="UniProtKB-UniRule"/>
</dbReference>
<dbReference type="InterPro" id="IPR014729">
    <property type="entry name" value="Rossmann-like_a/b/a_fold"/>
</dbReference>
<dbReference type="Pfam" id="PF00749">
    <property type="entry name" value="tRNA-synt_1c"/>
    <property type="match status" value="1"/>
</dbReference>
<dbReference type="InterPro" id="IPR049940">
    <property type="entry name" value="GluQ/Sye"/>
</dbReference>
<feature type="binding site" evidence="7">
    <location>
        <position position="273"/>
    </location>
    <ligand>
        <name>ATP</name>
        <dbReference type="ChEBI" id="CHEBI:30616"/>
    </ligand>
</feature>